<dbReference type="PANTHER" id="PTHR36010:SF1">
    <property type="entry name" value="CYTOCHROME C BIOGENESIS CCMF C-TERMINAL-LIKE MITOCHONDRIAL PROTEIN-RELATED"/>
    <property type="match status" value="1"/>
</dbReference>
<evidence type="ECO:0000313" key="2">
    <source>
        <dbReference type="Proteomes" id="UP000823775"/>
    </source>
</evidence>
<keyword evidence="2" id="KW-1185">Reference proteome</keyword>
<dbReference type="PANTHER" id="PTHR36010">
    <property type="entry name" value="CYTOCHROME C BIOGENESIS CCMF C-TERMINAL-LIKE MITOCHONDRIAL PROTEIN-RELATED"/>
    <property type="match status" value="1"/>
</dbReference>
<dbReference type="EMBL" id="JACEIK010000911">
    <property type="protein sequence ID" value="MCD7463755.1"/>
    <property type="molecule type" value="Genomic_DNA"/>
</dbReference>
<sequence>MMACYASYLERGVQPLDSKERGVEVVLVRASCPILLPDIIGRSSSETRARNALFCFVPVLHFFLLESKGDFPYLESFCGVPRLLFFRTFFFLSRDRSAKPERARRRKDQTLRPNGNEQRRNEKMRCLGYPHFFDSPGQQAGGVLILCDNTTEQVALLGGQLCDNTTEKAALSCNILWSNALTSPCWINRILAGAMNLFEVAHFVPEKPSDLTLIETAIGEKAPVRPASTG</sequence>
<protein>
    <submittedName>
        <fullName evidence="1">Uncharacterized protein</fullName>
    </submittedName>
</protein>
<reference evidence="1 2" key="1">
    <citation type="journal article" date="2021" name="BMC Genomics">
        <title>Datura genome reveals duplications of psychoactive alkaloid biosynthetic genes and high mutation rate following tissue culture.</title>
        <authorList>
            <person name="Rajewski A."/>
            <person name="Carter-House D."/>
            <person name="Stajich J."/>
            <person name="Litt A."/>
        </authorList>
    </citation>
    <scope>NUCLEOTIDE SEQUENCE [LARGE SCALE GENOMIC DNA]</scope>
    <source>
        <strain evidence="1">AR-01</strain>
    </source>
</reference>
<comment type="caution">
    <text evidence="1">The sequence shown here is derived from an EMBL/GenBank/DDBJ whole genome shotgun (WGS) entry which is preliminary data.</text>
</comment>
<dbReference type="InterPro" id="IPR044955">
    <property type="entry name" value="CCMFC"/>
</dbReference>
<organism evidence="1 2">
    <name type="scientific">Datura stramonium</name>
    <name type="common">Jimsonweed</name>
    <name type="synonym">Common thornapple</name>
    <dbReference type="NCBI Taxonomy" id="4076"/>
    <lineage>
        <taxon>Eukaryota</taxon>
        <taxon>Viridiplantae</taxon>
        <taxon>Streptophyta</taxon>
        <taxon>Embryophyta</taxon>
        <taxon>Tracheophyta</taxon>
        <taxon>Spermatophyta</taxon>
        <taxon>Magnoliopsida</taxon>
        <taxon>eudicotyledons</taxon>
        <taxon>Gunneridae</taxon>
        <taxon>Pentapetalae</taxon>
        <taxon>asterids</taxon>
        <taxon>lamiids</taxon>
        <taxon>Solanales</taxon>
        <taxon>Solanaceae</taxon>
        <taxon>Solanoideae</taxon>
        <taxon>Datureae</taxon>
        <taxon>Datura</taxon>
    </lineage>
</organism>
<proteinExistence type="predicted"/>
<name>A0ABS8SY66_DATST</name>
<accession>A0ABS8SY66</accession>
<evidence type="ECO:0000313" key="1">
    <source>
        <dbReference type="EMBL" id="MCD7463755.1"/>
    </source>
</evidence>
<dbReference type="Proteomes" id="UP000823775">
    <property type="component" value="Unassembled WGS sequence"/>
</dbReference>
<gene>
    <name evidence="1" type="ORF">HAX54_051324</name>
</gene>